<dbReference type="InterPro" id="IPR022013">
    <property type="entry name" value="CBP"/>
</dbReference>
<feature type="chain" id="PRO_5025403474" description="Fungal calcium binding protein domain-containing protein" evidence="1">
    <location>
        <begin position="23"/>
        <end position="106"/>
    </location>
</feature>
<protein>
    <recommendedName>
        <fullName evidence="2">Fungal calcium binding protein domain-containing protein</fullName>
    </recommendedName>
</protein>
<dbReference type="EMBL" id="MU001977">
    <property type="protein sequence ID" value="KAF2792282.1"/>
    <property type="molecule type" value="Genomic_DNA"/>
</dbReference>
<organism evidence="3 4">
    <name type="scientific">Melanomma pulvis-pyrius CBS 109.77</name>
    <dbReference type="NCBI Taxonomy" id="1314802"/>
    <lineage>
        <taxon>Eukaryota</taxon>
        <taxon>Fungi</taxon>
        <taxon>Dikarya</taxon>
        <taxon>Ascomycota</taxon>
        <taxon>Pezizomycotina</taxon>
        <taxon>Dothideomycetes</taxon>
        <taxon>Pleosporomycetidae</taxon>
        <taxon>Pleosporales</taxon>
        <taxon>Melanommataceae</taxon>
        <taxon>Melanomma</taxon>
    </lineage>
</organism>
<dbReference type="Pfam" id="PF12192">
    <property type="entry name" value="CBP"/>
    <property type="match status" value="1"/>
</dbReference>
<evidence type="ECO:0000256" key="1">
    <source>
        <dbReference type="SAM" id="SignalP"/>
    </source>
</evidence>
<name>A0A6A6X7G5_9PLEO</name>
<sequence>MQYITIISALFAAAAIAQPTAGHSNVIATRGISDLKDAAKGLLDSKADGGCEVLKCVAALAPASVTCAAALVEAGANPIADAACFATGLNLGLNPPAACTACEDEF</sequence>
<feature type="signal peptide" evidence="1">
    <location>
        <begin position="1"/>
        <end position="22"/>
    </location>
</feature>
<feature type="domain" description="Fungal calcium binding protein" evidence="2">
    <location>
        <begin position="33"/>
        <end position="102"/>
    </location>
</feature>
<evidence type="ECO:0000313" key="4">
    <source>
        <dbReference type="Proteomes" id="UP000799757"/>
    </source>
</evidence>
<gene>
    <name evidence="3" type="ORF">K505DRAFT_338813</name>
</gene>
<proteinExistence type="predicted"/>
<accession>A0A6A6X7G5</accession>
<reference evidence="3" key="1">
    <citation type="journal article" date="2020" name="Stud. Mycol.">
        <title>101 Dothideomycetes genomes: a test case for predicting lifestyles and emergence of pathogens.</title>
        <authorList>
            <person name="Haridas S."/>
            <person name="Albert R."/>
            <person name="Binder M."/>
            <person name="Bloem J."/>
            <person name="Labutti K."/>
            <person name="Salamov A."/>
            <person name="Andreopoulos B."/>
            <person name="Baker S."/>
            <person name="Barry K."/>
            <person name="Bills G."/>
            <person name="Bluhm B."/>
            <person name="Cannon C."/>
            <person name="Castanera R."/>
            <person name="Culley D."/>
            <person name="Daum C."/>
            <person name="Ezra D."/>
            <person name="Gonzalez J."/>
            <person name="Henrissat B."/>
            <person name="Kuo A."/>
            <person name="Liang C."/>
            <person name="Lipzen A."/>
            <person name="Lutzoni F."/>
            <person name="Magnuson J."/>
            <person name="Mondo S."/>
            <person name="Nolan M."/>
            <person name="Ohm R."/>
            <person name="Pangilinan J."/>
            <person name="Park H.-J."/>
            <person name="Ramirez L."/>
            <person name="Alfaro M."/>
            <person name="Sun H."/>
            <person name="Tritt A."/>
            <person name="Yoshinaga Y."/>
            <person name="Zwiers L.-H."/>
            <person name="Turgeon B."/>
            <person name="Goodwin S."/>
            <person name="Spatafora J."/>
            <person name="Crous P."/>
            <person name="Grigoriev I."/>
        </authorList>
    </citation>
    <scope>NUCLEOTIDE SEQUENCE</scope>
    <source>
        <strain evidence="3">CBS 109.77</strain>
    </source>
</reference>
<dbReference type="OrthoDB" id="3036244at2759"/>
<evidence type="ECO:0000259" key="2">
    <source>
        <dbReference type="Pfam" id="PF12192"/>
    </source>
</evidence>
<dbReference type="Gene3D" id="1.10.1740.120">
    <property type="match status" value="1"/>
</dbReference>
<evidence type="ECO:0000313" key="3">
    <source>
        <dbReference type="EMBL" id="KAF2792282.1"/>
    </source>
</evidence>
<keyword evidence="4" id="KW-1185">Reference proteome</keyword>
<dbReference type="Proteomes" id="UP000799757">
    <property type="component" value="Unassembled WGS sequence"/>
</dbReference>
<dbReference type="AlphaFoldDB" id="A0A6A6X7G5"/>
<keyword evidence="1" id="KW-0732">Signal</keyword>